<evidence type="ECO:0000256" key="1">
    <source>
        <dbReference type="ARBA" id="ARBA00004651"/>
    </source>
</evidence>
<evidence type="ECO:0000256" key="5">
    <source>
        <dbReference type="ARBA" id="ARBA00022692"/>
    </source>
</evidence>
<feature type="transmembrane region" description="Helical" evidence="8">
    <location>
        <begin position="282"/>
        <end position="300"/>
    </location>
</feature>
<evidence type="ECO:0008006" key="11">
    <source>
        <dbReference type="Google" id="ProtNLM"/>
    </source>
</evidence>
<feature type="transmembrane region" description="Helical" evidence="8">
    <location>
        <begin position="97"/>
        <end position="119"/>
    </location>
</feature>
<evidence type="ECO:0000313" key="10">
    <source>
        <dbReference type="Proteomes" id="UP000273083"/>
    </source>
</evidence>
<feature type="transmembrane region" description="Helical" evidence="8">
    <location>
        <begin position="221"/>
        <end position="240"/>
    </location>
</feature>
<dbReference type="GO" id="GO:0055085">
    <property type="term" value="P:transmembrane transport"/>
    <property type="evidence" value="ECO:0007669"/>
    <property type="project" value="InterPro"/>
</dbReference>
<keyword evidence="5 8" id="KW-0812">Transmembrane</keyword>
<dbReference type="AlphaFoldDB" id="A0A3N1XV72"/>
<comment type="subcellular location">
    <subcellularLocation>
        <location evidence="1">Cell membrane</location>
        <topology evidence="1">Multi-pass membrane protein</topology>
    </subcellularLocation>
</comment>
<dbReference type="InterPro" id="IPR004776">
    <property type="entry name" value="Mem_transp_PIN-like"/>
</dbReference>
<organism evidence="9 10">
    <name type="scientific">Mobilisporobacter senegalensis</name>
    <dbReference type="NCBI Taxonomy" id="1329262"/>
    <lineage>
        <taxon>Bacteria</taxon>
        <taxon>Bacillati</taxon>
        <taxon>Bacillota</taxon>
        <taxon>Clostridia</taxon>
        <taxon>Lachnospirales</taxon>
        <taxon>Lachnospiraceae</taxon>
        <taxon>Mobilisporobacter</taxon>
    </lineage>
</organism>
<feature type="transmembrane region" description="Helical" evidence="8">
    <location>
        <begin position="6"/>
        <end position="26"/>
    </location>
</feature>
<feature type="transmembrane region" description="Helical" evidence="8">
    <location>
        <begin position="38"/>
        <end position="57"/>
    </location>
</feature>
<feature type="transmembrane region" description="Helical" evidence="8">
    <location>
        <begin position="125"/>
        <end position="147"/>
    </location>
</feature>
<feature type="transmembrane region" description="Helical" evidence="8">
    <location>
        <begin position="252"/>
        <end position="270"/>
    </location>
</feature>
<dbReference type="InterPro" id="IPR038770">
    <property type="entry name" value="Na+/solute_symporter_sf"/>
</dbReference>
<evidence type="ECO:0000256" key="2">
    <source>
        <dbReference type="ARBA" id="ARBA00010145"/>
    </source>
</evidence>
<keyword evidence="3" id="KW-0813">Transport</keyword>
<evidence type="ECO:0000256" key="8">
    <source>
        <dbReference type="SAM" id="Phobius"/>
    </source>
</evidence>
<dbReference type="EMBL" id="RJVG01000002">
    <property type="protein sequence ID" value="ROR30506.1"/>
    <property type="molecule type" value="Genomic_DNA"/>
</dbReference>
<feature type="transmembrane region" description="Helical" evidence="8">
    <location>
        <begin position="159"/>
        <end position="176"/>
    </location>
</feature>
<dbReference type="RefSeq" id="WP_123608205.1">
    <property type="nucleotide sequence ID" value="NZ_RJVG01000002.1"/>
</dbReference>
<keyword evidence="6 8" id="KW-1133">Transmembrane helix</keyword>
<name>A0A3N1XV72_9FIRM</name>
<keyword evidence="4" id="KW-1003">Cell membrane</keyword>
<evidence type="ECO:0000313" key="9">
    <source>
        <dbReference type="EMBL" id="ROR30506.1"/>
    </source>
</evidence>
<evidence type="ECO:0000256" key="3">
    <source>
        <dbReference type="ARBA" id="ARBA00022448"/>
    </source>
</evidence>
<dbReference type="GO" id="GO:0005886">
    <property type="term" value="C:plasma membrane"/>
    <property type="evidence" value="ECO:0007669"/>
    <property type="project" value="UniProtKB-SubCell"/>
</dbReference>
<dbReference type="PANTHER" id="PTHR36838">
    <property type="entry name" value="AUXIN EFFLUX CARRIER FAMILY PROTEIN"/>
    <property type="match status" value="1"/>
</dbReference>
<feature type="transmembrane region" description="Helical" evidence="8">
    <location>
        <begin position="63"/>
        <end position="85"/>
    </location>
</feature>
<comment type="caution">
    <text evidence="9">The sequence shown here is derived from an EMBL/GenBank/DDBJ whole genome shotgun (WGS) entry which is preliminary data.</text>
</comment>
<proteinExistence type="inferred from homology"/>
<accession>A0A3N1XV72</accession>
<dbReference type="Gene3D" id="1.20.1530.20">
    <property type="match status" value="1"/>
</dbReference>
<evidence type="ECO:0000256" key="4">
    <source>
        <dbReference type="ARBA" id="ARBA00022475"/>
    </source>
</evidence>
<evidence type="ECO:0000256" key="7">
    <source>
        <dbReference type="ARBA" id="ARBA00023136"/>
    </source>
</evidence>
<dbReference type="OrthoDB" id="9798064at2"/>
<comment type="similarity">
    <text evidence="2">Belongs to the auxin efflux carrier (TC 2.A.69) family.</text>
</comment>
<sequence>MNNILQQMLLLFILMAVGYIANRTNIMDEESNKKISKLVINITSPAIVIDSVIGNKIENKLEVIVVFLLAILPFILFPLLSKLMVKIIKVPEKTKGALEIMLVFPNMGFMGIPVIGGIYGSDAIFYVSIFMLVFNVAFFSYGIATLSKHDGDKFNPKNLINPGVISAILAVFIFVFEIPFPALLSRSIGMIGDVTTPLAMLVIGSTIANVPMKEVFLEKKIYLITFLRLIAYPVIIWLLLKNFIANDTLLGVAVLLSGMPIAANVVMACNEYGGDSGFVSKGIFLTSLLSTVTIPLLSILI</sequence>
<evidence type="ECO:0000256" key="6">
    <source>
        <dbReference type="ARBA" id="ARBA00022989"/>
    </source>
</evidence>
<dbReference type="PANTHER" id="PTHR36838:SF1">
    <property type="entry name" value="SLR1864 PROTEIN"/>
    <property type="match status" value="1"/>
</dbReference>
<keyword evidence="7 8" id="KW-0472">Membrane</keyword>
<dbReference type="Pfam" id="PF03547">
    <property type="entry name" value="Mem_trans"/>
    <property type="match status" value="1"/>
</dbReference>
<protein>
    <recommendedName>
        <fullName evidence="11">AEC family transporter</fullName>
    </recommendedName>
</protein>
<reference evidence="9 10" key="1">
    <citation type="submission" date="2018-11" db="EMBL/GenBank/DDBJ databases">
        <title>Genomic Encyclopedia of Type Strains, Phase IV (KMG-IV): sequencing the most valuable type-strain genomes for metagenomic binning, comparative biology and taxonomic classification.</title>
        <authorList>
            <person name="Goeker M."/>
        </authorList>
    </citation>
    <scope>NUCLEOTIDE SEQUENCE [LARGE SCALE GENOMIC DNA]</scope>
    <source>
        <strain evidence="9 10">DSM 26537</strain>
    </source>
</reference>
<keyword evidence="10" id="KW-1185">Reference proteome</keyword>
<gene>
    <name evidence="9" type="ORF">EDD66_102158</name>
</gene>
<dbReference type="Proteomes" id="UP000273083">
    <property type="component" value="Unassembled WGS sequence"/>
</dbReference>